<protein>
    <recommendedName>
        <fullName evidence="3">Polyketide cyclase / dehydrase and lipid transport</fullName>
    </recommendedName>
</protein>
<evidence type="ECO:0000313" key="2">
    <source>
        <dbReference type="Proteomes" id="UP000192634"/>
    </source>
</evidence>
<dbReference type="EMBL" id="FWXN01000002">
    <property type="protein sequence ID" value="SMC36563.1"/>
    <property type="molecule type" value="Genomic_DNA"/>
</dbReference>
<organism evidence="1 2">
    <name type="scientific">Janibacter indicus</name>
    <dbReference type="NCBI Taxonomy" id="857417"/>
    <lineage>
        <taxon>Bacteria</taxon>
        <taxon>Bacillati</taxon>
        <taxon>Actinomycetota</taxon>
        <taxon>Actinomycetes</taxon>
        <taxon>Micrococcales</taxon>
        <taxon>Intrasporangiaceae</taxon>
        <taxon>Janibacter</taxon>
    </lineage>
</organism>
<dbReference type="SUPFAM" id="SSF55961">
    <property type="entry name" value="Bet v1-like"/>
    <property type="match status" value="1"/>
</dbReference>
<dbReference type="Gene3D" id="3.30.530.20">
    <property type="match status" value="1"/>
</dbReference>
<dbReference type="CDD" id="cd07812">
    <property type="entry name" value="SRPBCC"/>
    <property type="match status" value="1"/>
</dbReference>
<dbReference type="InterPro" id="IPR023393">
    <property type="entry name" value="START-like_dom_sf"/>
</dbReference>
<proteinExistence type="predicted"/>
<dbReference type="RefSeq" id="WP_084449687.1">
    <property type="nucleotide sequence ID" value="NZ_FWXN01000002.1"/>
</dbReference>
<accession>A0A1W1YKB6</accession>
<reference evidence="1 2" key="1">
    <citation type="submission" date="2017-04" db="EMBL/GenBank/DDBJ databases">
        <authorList>
            <person name="Afonso C.L."/>
            <person name="Miller P.J."/>
            <person name="Scott M.A."/>
            <person name="Spackman E."/>
            <person name="Goraichik I."/>
            <person name="Dimitrov K.M."/>
            <person name="Suarez D.L."/>
            <person name="Swayne D.E."/>
        </authorList>
    </citation>
    <scope>NUCLEOTIDE SEQUENCE [LARGE SCALE GENOMIC DNA]</scope>
    <source>
        <strain evidence="1 2">CGMCC 1.12511</strain>
    </source>
</reference>
<evidence type="ECO:0000313" key="1">
    <source>
        <dbReference type="EMBL" id="SMC36563.1"/>
    </source>
</evidence>
<sequence length="140" mass="14911">MSGRGGPLRVSADGSAPVDEVWRRYTTPSLWSAWAPQIRGVDHPPGRVVAGGAGVVRGPLGLRVPFVVEVVDDEALRWAWMPGVDPVRVRMRHGVDPGRRGSSAWVEIAAPQPLALAYAPIARMALRRLVAGGPLPSGRA</sequence>
<dbReference type="OrthoDB" id="191189at2"/>
<gene>
    <name evidence="1" type="ORF">SAMN06296429_102112</name>
</gene>
<dbReference type="Proteomes" id="UP000192634">
    <property type="component" value="Unassembled WGS sequence"/>
</dbReference>
<evidence type="ECO:0008006" key="3">
    <source>
        <dbReference type="Google" id="ProtNLM"/>
    </source>
</evidence>
<name>A0A1W1YKB6_9MICO</name>
<dbReference type="AlphaFoldDB" id="A0A1W1YKB6"/>